<name>A0A9W9VH76_9EURO</name>
<reference evidence="2" key="1">
    <citation type="submission" date="2022-11" db="EMBL/GenBank/DDBJ databases">
        <authorList>
            <person name="Petersen C."/>
        </authorList>
    </citation>
    <scope>NUCLEOTIDE SEQUENCE</scope>
    <source>
        <strain evidence="2">IBT 29864</strain>
    </source>
</reference>
<feature type="domain" description="DUF6606" evidence="1">
    <location>
        <begin position="9"/>
        <end position="259"/>
    </location>
</feature>
<accession>A0A9W9VH76</accession>
<dbReference type="Proteomes" id="UP001147782">
    <property type="component" value="Unassembled WGS sequence"/>
</dbReference>
<comment type="caution">
    <text evidence="2">The sequence shown here is derived from an EMBL/GenBank/DDBJ whole genome shotgun (WGS) entry which is preliminary data.</text>
</comment>
<keyword evidence="3" id="KW-1185">Reference proteome</keyword>
<evidence type="ECO:0000313" key="3">
    <source>
        <dbReference type="Proteomes" id="UP001147782"/>
    </source>
</evidence>
<gene>
    <name evidence="2" type="ORF">N7496_003122</name>
</gene>
<dbReference type="GeneID" id="81435230"/>
<protein>
    <recommendedName>
        <fullName evidence="1">DUF6606 domain-containing protein</fullName>
    </recommendedName>
</protein>
<dbReference type="RefSeq" id="XP_056558265.1">
    <property type="nucleotide sequence ID" value="XM_056696053.1"/>
</dbReference>
<dbReference type="InterPro" id="IPR046541">
    <property type="entry name" value="DUF6606"/>
</dbReference>
<dbReference type="OrthoDB" id="3182339at2759"/>
<dbReference type="Pfam" id="PF20255">
    <property type="entry name" value="DUF6606"/>
    <property type="match status" value="1"/>
</dbReference>
<reference evidence="2" key="2">
    <citation type="journal article" date="2023" name="IMA Fungus">
        <title>Comparative genomic study of the Penicillium genus elucidates a diverse pangenome and 15 lateral gene transfer events.</title>
        <authorList>
            <person name="Petersen C."/>
            <person name="Sorensen T."/>
            <person name="Nielsen M.R."/>
            <person name="Sondergaard T.E."/>
            <person name="Sorensen J.L."/>
            <person name="Fitzpatrick D.A."/>
            <person name="Frisvad J.C."/>
            <person name="Nielsen K.L."/>
        </authorList>
    </citation>
    <scope>NUCLEOTIDE SEQUENCE</scope>
    <source>
        <strain evidence="2">IBT 29864</strain>
    </source>
</reference>
<sequence length="614" mass="69834">MELDQELAMELERKLLLVVLDYLRDFIDTLPFRERMLWNPALKMLDNWVKITTGNTICSLADALYRLTSTGAIACHIRAQNCGLVATYDSSQQVVILEAFEVCAQDEQVLAAPGALMRRFPGVSVVLPAAKMAEPTFRSYLATSISQLDSEEVSAMRPKSKKAGTVVDEFRDTAHPGLVTEGLMTQLLAFGKPRNQNDLPITKSVRDEVNWRDAYLPWRRSPAWLVLRVAIQLTLRRSFPPEECSAQYKNFLLYLMAGLGSKASSYMPPHTVVDGLSVIRTKLGRRAYKLHDSVFPFVSHVVYEATKMISDELLTFQQLMKDGTRRTLPQLPTSVDTEHCCLSLPNCKQGIYDAMHYSTEPRKEFVFSRKSSDHFSINEHGFPALMQDSIMALNAFEKWVEETLQPLTHGAKVSWMTQACYEVEKLAEQYFTIAAPRYADNPPARSLMMLTILELWVAVDKMGNLICPLVKDFPPEIPANFLDPLLLPKWSQMQRAERFFDYIRRRRDSADPSAPSIFSDPSARGFAVRYYDVFPDHQSLRAAIETYARSYREMKEQELARLTSVWLKFRDDANNDAGHFYGNSDTGGQMVHETQKLSKMLAGKPDEWNVNQSS</sequence>
<dbReference type="AlphaFoldDB" id="A0A9W9VH76"/>
<evidence type="ECO:0000259" key="1">
    <source>
        <dbReference type="Pfam" id="PF20255"/>
    </source>
</evidence>
<evidence type="ECO:0000313" key="2">
    <source>
        <dbReference type="EMBL" id="KAJ5380694.1"/>
    </source>
</evidence>
<dbReference type="EMBL" id="JAPZBS010000002">
    <property type="protein sequence ID" value="KAJ5380694.1"/>
    <property type="molecule type" value="Genomic_DNA"/>
</dbReference>
<proteinExistence type="predicted"/>
<organism evidence="2 3">
    <name type="scientific">Penicillium cataractarum</name>
    <dbReference type="NCBI Taxonomy" id="2100454"/>
    <lineage>
        <taxon>Eukaryota</taxon>
        <taxon>Fungi</taxon>
        <taxon>Dikarya</taxon>
        <taxon>Ascomycota</taxon>
        <taxon>Pezizomycotina</taxon>
        <taxon>Eurotiomycetes</taxon>
        <taxon>Eurotiomycetidae</taxon>
        <taxon>Eurotiales</taxon>
        <taxon>Aspergillaceae</taxon>
        <taxon>Penicillium</taxon>
    </lineage>
</organism>